<dbReference type="InterPro" id="IPR049659">
    <property type="entry name" value="ZorC-like_t1"/>
</dbReference>
<feature type="domain" description="Zorya protein ZorC EH" evidence="1">
    <location>
        <begin position="51"/>
        <end position="414"/>
    </location>
</feature>
<dbReference type="InterPro" id="IPR028943">
    <property type="entry name" value="ZorC_EH_Signature_dom"/>
</dbReference>
<reference evidence="2 3" key="1">
    <citation type="submission" date="2020-12" db="EMBL/GenBank/DDBJ databases">
        <title>Pseudomonas schmalbachii sp. nov. isolated from millipede gut.</title>
        <authorList>
            <person name="Shelomi M."/>
        </authorList>
    </citation>
    <scope>NUCLEOTIDE SEQUENCE [LARGE SCALE GENOMIC DNA]</scope>
    <source>
        <strain evidence="2 3">Milli4</strain>
    </source>
</reference>
<evidence type="ECO:0000313" key="3">
    <source>
        <dbReference type="Proteomes" id="UP000669060"/>
    </source>
</evidence>
<gene>
    <name evidence="2" type="ORF">JFY56_02585</name>
</gene>
<organism evidence="2 3">
    <name type="scientific">Pseudomonas schmalbachii</name>
    <dbReference type="NCBI Taxonomy" id="2816993"/>
    <lineage>
        <taxon>Bacteria</taxon>
        <taxon>Pseudomonadati</taxon>
        <taxon>Pseudomonadota</taxon>
        <taxon>Gammaproteobacteria</taxon>
        <taxon>Pseudomonadales</taxon>
        <taxon>Pseudomonadaceae</taxon>
        <taxon>Pseudomonas</taxon>
    </lineage>
</organism>
<dbReference type="RefSeq" id="WP_208311905.1">
    <property type="nucleotide sequence ID" value="NZ_JAELYA010000001.1"/>
</dbReference>
<dbReference type="NCBIfam" id="NF041789">
    <property type="entry name" value="anti-phage_ZorC"/>
    <property type="match status" value="1"/>
</dbReference>
<evidence type="ECO:0000259" key="1">
    <source>
        <dbReference type="Pfam" id="PF15611"/>
    </source>
</evidence>
<comment type="caution">
    <text evidence="2">The sequence shown here is derived from an EMBL/GenBank/DDBJ whole genome shotgun (WGS) entry which is preliminary data.</text>
</comment>
<accession>A0ABS3TKB8</accession>
<dbReference type="Pfam" id="PF15611">
    <property type="entry name" value="EH_Signature"/>
    <property type="match status" value="1"/>
</dbReference>
<proteinExistence type="predicted"/>
<sequence>MSGALSSLAAAISVGLQRHCEQSPDSGLAGFTSLRRANADLAQRFDQVEKALPPPLEKRREALRKFKQEQSLTSLEWRLVFAGLADDDKKTLPVLNDDQLFSRVHREVIGRIERQALSRRDWLALCFSYFGYDGDKPDDNRNWCTLREDIDRGFKSIREGASREKEWMRIVEQHRELFGAQAGTRLAEQIFEGRIRDLSALQAIAQISESSWLWRRIFTVLLSRIFHLGDEAFLKRLPEMVQLGQLNTLYVNEVLSACLTRYYDSRYREQSSSLLKQLALDHWGSPQMRSKQNAWLKYVKQPVCAMVVAWFAKEDLEHFFNLLKGEAEVDQARLFYWLRFANQMSYTRIVMGLDALHDRSSDFVEFRTKNKGRLSQLTGGPSHNNAVVMQIGNYFFVEFSGTGNACYIYRADTAPFNPDKGVLHLTTELKQQHAALNRLPHTPRPSRPNLVDGWLLKFDAELRSLGIVPQLPGSHSVSPKPTATTSLKTQLAEQLQHVKYREFDNRSKGGAYKVQLAQDDARARAALLRLGFKPMKGEPLTFWRN</sequence>
<protein>
    <recommendedName>
        <fullName evidence="1">Zorya protein ZorC EH domain-containing protein</fullName>
    </recommendedName>
</protein>
<name>A0ABS3TKB8_9PSED</name>
<dbReference type="EMBL" id="JAELYA010000001">
    <property type="protein sequence ID" value="MBO3274106.1"/>
    <property type="molecule type" value="Genomic_DNA"/>
</dbReference>
<evidence type="ECO:0000313" key="2">
    <source>
        <dbReference type="EMBL" id="MBO3274106.1"/>
    </source>
</evidence>
<keyword evidence="3" id="KW-1185">Reference proteome</keyword>
<dbReference type="Proteomes" id="UP000669060">
    <property type="component" value="Unassembled WGS sequence"/>
</dbReference>